<protein>
    <submittedName>
        <fullName evidence="2">Uncharacterized protein</fullName>
    </submittedName>
</protein>
<sequence>MERAKQLIPTEAREQKLRCNENTGRHPFFLIYPSHRKAEDSKPSNPANFVEQQVSPHRTALHDPKLIVEPADEQMQGHPLEFNATKSSNRCRMLNR</sequence>
<feature type="compositionally biased region" description="Polar residues" evidence="1">
    <location>
        <begin position="43"/>
        <end position="56"/>
    </location>
</feature>
<name>A0A1V9XSF3_9ACAR</name>
<reference evidence="2 3" key="1">
    <citation type="journal article" date="2017" name="Gigascience">
        <title>Draft genome of the honey bee ectoparasitic mite, Tropilaelaps mercedesae, is shaped by the parasitic life history.</title>
        <authorList>
            <person name="Dong X."/>
            <person name="Armstrong S.D."/>
            <person name="Xia D."/>
            <person name="Makepeace B.L."/>
            <person name="Darby A.C."/>
            <person name="Kadowaki T."/>
        </authorList>
    </citation>
    <scope>NUCLEOTIDE SEQUENCE [LARGE SCALE GENOMIC DNA]</scope>
    <source>
        <strain evidence="2">Wuxi-XJTLU</strain>
    </source>
</reference>
<evidence type="ECO:0000313" key="3">
    <source>
        <dbReference type="Proteomes" id="UP000192247"/>
    </source>
</evidence>
<dbReference type="InParanoid" id="A0A1V9XSF3"/>
<evidence type="ECO:0000313" key="2">
    <source>
        <dbReference type="EMBL" id="OQR76381.1"/>
    </source>
</evidence>
<organism evidence="2 3">
    <name type="scientific">Tropilaelaps mercedesae</name>
    <dbReference type="NCBI Taxonomy" id="418985"/>
    <lineage>
        <taxon>Eukaryota</taxon>
        <taxon>Metazoa</taxon>
        <taxon>Ecdysozoa</taxon>
        <taxon>Arthropoda</taxon>
        <taxon>Chelicerata</taxon>
        <taxon>Arachnida</taxon>
        <taxon>Acari</taxon>
        <taxon>Parasitiformes</taxon>
        <taxon>Mesostigmata</taxon>
        <taxon>Gamasina</taxon>
        <taxon>Dermanyssoidea</taxon>
        <taxon>Laelapidae</taxon>
        <taxon>Tropilaelaps</taxon>
    </lineage>
</organism>
<proteinExistence type="predicted"/>
<evidence type="ECO:0000256" key="1">
    <source>
        <dbReference type="SAM" id="MobiDB-lite"/>
    </source>
</evidence>
<dbReference type="AlphaFoldDB" id="A0A1V9XSF3"/>
<gene>
    <name evidence="2" type="ORF">BIW11_03088</name>
</gene>
<dbReference type="Proteomes" id="UP000192247">
    <property type="component" value="Unassembled WGS sequence"/>
</dbReference>
<accession>A0A1V9XSF3</accession>
<keyword evidence="3" id="KW-1185">Reference proteome</keyword>
<dbReference type="EMBL" id="MNPL01004894">
    <property type="protein sequence ID" value="OQR76381.1"/>
    <property type="molecule type" value="Genomic_DNA"/>
</dbReference>
<comment type="caution">
    <text evidence="2">The sequence shown here is derived from an EMBL/GenBank/DDBJ whole genome shotgun (WGS) entry which is preliminary data.</text>
</comment>
<feature type="region of interest" description="Disordered" evidence="1">
    <location>
        <begin position="37"/>
        <end position="58"/>
    </location>
</feature>